<dbReference type="Gramene" id="PVH66153">
    <property type="protein sequence ID" value="PVH66153"/>
    <property type="gene ID" value="PAHAL_1G164200"/>
</dbReference>
<reference evidence="2" key="1">
    <citation type="submission" date="2018-04" db="EMBL/GenBank/DDBJ databases">
        <title>WGS assembly of Panicum hallii.</title>
        <authorList>
            <person name="Lovell J."/>
            <person name="Jenkins J."/>
            <person name="Lowry D."/>
            <person name="Mamidi S."/>
            <person name="Sreedasyam A."/>
            <person name="Weng X."/>
            <person name="Barry K."/>
            <person name="Bonette J."/>
            <person name="Campitelli B."/>
            <person name="Daum C."/>
            <person name="Gordon S."/>
            <person name="Gould B."/>
            <person name="Lipzen A."/>
            <person name="Macqueen A."/>
            <person name="Palacio-Mejia J."/>
            <person name="Plott C."/>
            <person name="Shakirov E."/>
            <person name="Shu S."/>
            <person name="Yoshinaga Y."/>
            <person name="Zane M."/>
            <person name="Rokhsar D."/>
            <person name="Grimwood J."/>
            <person name="Schmutz J."/>
            <person name="Juenger T."/>
        </authorList>
    </citation>
    <scope>NUCLEOTIDE SEQUENCE [LARGE SCALE GENOMIC DNA]</scope>
    <source>
        <strain evidence="2">FIL2</strain>
    </source>
</reference>
<sequence>MWKKEHEQYVASGEEPPFDIEDLLRHHAPSPPKTEVPALPSSSVPAKNLSEHSAFPPEDG</sequence>
<dbReference type="Proteomes" id="UP000243499">
    <property type="component" value="Chromosome 1"/>
</dbReference>
<dbReference type="AlphaFoldDB" id="A0A2T8KVF4"/>
<protein>
    <submittedName>
        <fullName evidence="2">Uncharacterized protein</fullName>
    </submittedName>
</protein>
<feature type="region of interest" description="Disordered" evidence="1">
    <location>
        <begin position="1"/>
        <end position="60"/>
    </location>
</feature>
<organism evidence="2">
    <name type="scientific">Panicum hallii</name>
    <dbReference type="NCBI Taxonomy" id="206008"/>
    <lineage>
        <taxon>Eukaryota</taxon>
        <taxon>Viridiplantae</taxon>
        <taxon>Streptophyta</taxon>
        <taxon>Embryophyta</taxon>
        <taxon>Tracheophyta</taxon>
        <taxon>Spermatophyta</taxon>
        <taxon>Magnoliopsida</taxon>
        <taxon>Liliopsida</taxon>
        <taxon>Poales</taxon>
        <taxon>Poaceae</taxon>
        <taxon>PACMAD clade</taxon>
        <taxon>Panicoideae</taxon>
        <taxon>Panicodae</taxon>
        <taxon>Paniceae</taxon>
        <taxon>Panicinae</taxon>
        <taxon>Panicum</taxon>
        <taxon>Panicum sect. Panicum</taxon>
    </lineage>
</organism>
<name>A0A2T8KVF4_9POAL</name>
<dbReference type="EMBL" id="CM008046">
    <property type="protein sequence ID" value="PVH66153.1"/>
    <property type="molecule type" value="Genomic_DNA"/>
</dbReference>
<evidence type="ECO:0000313" key="2">
    <source>
        <dbReference type="EMBL" id="PVH66153.1"/>
    </source>
</evidence>
<gene>
    <name evidence="2" type="ORF">PAHAL_1G164200</name>
</gene>
<proteinExistence type="predicted"/>
<evidence type="ECO:0000256" key="1">
    <source>
        <dbReference type="SAM" id="MobiDB-lite"/>
    </source>
</evidence>
<accession>A0A2T8KVF4</accession>